<dbReference type="KEGG" id="vg:1733768"/>
<feature type="compositionally biased region" description="Polar residues" evidence="1">
    <location>
        <begin position="225"/>
        <end position="239"/>
    </location>
</feature>
<dbReference type="InterPro" id="IPR003433">
    <property type="entry name" value="Capsid_VP4_densovirus"/>
</dbReference>
<dbReference type="RefSeq" id="NP_874379.2">
    <property type="nucleotide sequence ID" value="NC_005041.2"/>
</dbReference>
<dbReference type="Pfam" id="PF02336">
    <property type="entry name" value="Denso_VP4"/>
    <property type="match status" value="1"/>
</dbReference>
<reference evidence="2 3" key="1">
    <citation type="journal article" date="2006" name="J. Gen. Virol.">
        <title>Characterization of a new densovirus infecting the German cockroach, Blattella germanica.</title>
        <authorList>
            <person name="Mukha D.V."/>
            <person name="Chumachenko A.G."/>
            <person name="Dykstra M.J."/>
            <person name="Kurtti T.J."/>
            <person name="Schal C."/>
        </authorList>
    </citation>
    <scope>NUCLEOTIDE SEQUENCE [LARGE SCALE GENOMIC DNA]</scope>
</reference>
<feature type="compositionally biased region" description="Polar residues" evidence="1">
    <location>
        <begin position="257"/>
        <end position="270"/>
    </location>
</feature>
<dbReference type="Proteomes" id="UP000162121">
    <property type="component" value="Segment"/>
</dbReference>
<dbReference type="GeneID" id="1733768"/>
<proteinExistence type="predicted"/>
<keyword evidence="3" id="KW-1185">Reference proteome</keyword>
<dbReference type="GO" id="GO:0005198">
    <property type="term" value="F:structural molecule activity"/>
    <property type="evidence" value="ECO:0007669"/>
    <property type="project" value="InterPro"/>
</dbReference>
<dbReference type="SUPFAM" id="SSF88645">
    <property type="entry name" value="ssDNA viruses"/>
    <property type="match status" value="1"/>
</dbReference>
<dbReference type="EMBL" id="AY189948">
    <property type="protein sequence ID" value="AAO38886.2"/>
    <property type="molecule type" value="Genomic_DNA"/>
</dbReference>
<organism evidence="2 3">
    <name type="scientific">Blattella germanica densovirus 1</name>
    <dbReference type="NCBI Taxonomy" id="220638"/>
    <lineage>
        <taxon>Viruses</taxon>
        <taxon>Monodnaviria</taxon>
        <taxon>Shotokuvirae</taxon>
        <taxon>Cossaviricota</taxon>
        <taxon>Quintoviricetes</taxon>
        <taxon>Piccovirales</taxon>
        <taxon>Parvoviridae</taxon>
        <taxon>Densovirinae</taxon>
        <taxon>Blattambidensovirus</taxon>
        <taxon>Blattambidensovirus blattodean1</taxon>
    </lineage>
</organism>
<sequence length="778" mass="85285">MSTSGLESVPLLPVNSATVEYGGIEPKVHSGYGASRLPVKPTSAAGGAGAQYDKIFQSQLGRAASSGNPLNVFKSRDEYYNSVPWELRRLPFAERDRLIKPYGVKWDKVSKAQYAQHWKLVNPRAGQKRIQQGIVLPFSNNIGPGNTIQDAKTGSDFIAQGHDIHYSEAKSDIDIQRADTEAIGQFIQEATHSHNPISQTQGVIGAVGLAGKQLVEKLTGKVQYGSPQQSQGGTSNSDQPVAGPSSRPDPVPAQLPVQPSTIQEPAQTMSAPEAIVTGKRGAEEPDSASTPTKKNKPSEHSGSALPGTSGNTDGSMGSSTMLDLDASRGIMPISRGIHVEKFEWTFTKKWKFLSFGVADVILPDDIGTTTAPAKRWALTTSLVNIPWEYAFMYMSFAEFNRLREMTGVFATDCDIKIYQYNPRVAFQTADTNSTQATLNQNKFTRIAKGLRNNPHLFGSDRDYTFSSDEPMKPLGFETNADQYTGQKFRDRLSKEMYGTTTRTTNTPTVPAISTGKEMGLLRYYTVYASQTIDSGFPQYNKYCSEFNSMDLIGKQVLSAHHDFKYAPLTTRARHYQDSIYLPGDIPEKKESQPANVVIPAGSKIVDLQSVRMPSTGFSAVEGANSRKEDAMTLGHLQVGGVDLKTGEALSNSTFTDFDTLYTKFPMEQGGLYNEAGYQGATCGDQESLHVGVRAVPKLGTAVNTINASSWLDCQMYWTVECRLRCVSTEPFTYPRGNVSDIPLRSQFTAATKTAPMLQTFDRPYFYGKPQRVLNSVEL</sequence>
<accession>Q80PY6</accession>
<feature type="compositionally biased region" description="Polar residues" evidence="1">
    <location>
        <begin position="306"/>
        <end position="321"/>
    </location>
</feature>
<evidence type="ECO:0000313" key="2">
    <source>
        <dbReference type="EMBL" id="AAO38886.2"/>
    </source>
</evidence>
<protein>
    <submittedName>
        <fullName evidence="2">Structural protein VP1</fullName>
    </submittedName>
</protein>
<evidence type="ECO:0000313" key="3">
    <source>
        <dbReference type="Proteomes" id="UP000162121"/>
    </source>
</evidence>
<name>Q80PY6_9VIRU</name>
<feature type="region of interest" description="Disordered" evidence="1">
    <location>
        <begin position="224"/>
        <end position="321"/>
    </location>
</feature>
<reference evidence="2 3" key="2">
    <citation type="journal article" date="2011" name="J. Virol.">
        <title>Expression strategy of densonucleosis virus from the German cockroach, Blattella germanica.</title>
        <authorList>
            <person name="Kapelinskaya T.V."/>
            <person name="Martynova E.U."/>
            <person name="Schal C."/>
            <person name="Mukha D.V."/>
        </authorList>
    </citation>
    <scope>NUCLEOTIDE SEQUENCE [LARGE SCALE GENOMIC DNA]</scope>
</reference>
<evidence type="ECO:0000256" key="1">
    <source>
        <dbReference type="SAM" id="MobiDB-lite"/>
    </source>
</evidence>
<dbReference type="InterPro" id="IPR016184">
    <property type="entry name" value="Capsid/spike_ssDNA_virus"/>
</dbReference>